<feature type="domain" description="Aminopeptidase N-like N-terminal" evidence="29">
    <location>
        <begin position="1784"/>
        <end position="1977"/>
    </location>
</feature>
<accession>A0A7M7IGK3</accession>
<dbReference type="GO" id="GO:0016285">
    <property type="term" value="F:alanyl aminopeptidase activity"/>
    <property type="evidence" value="ECO:0007669"/>
    <property type="project" value="UniProtKB-EC"/>
</dbReference>
<dbReference type="FunFam" id="1.10.390.10:FF:000019">
    <property type="entry name" value="Aminopeptidase"/>
    <property type="match status" value="3"/>
</dbReference>
<keyword evidence="13" id="KW-0378">Hydrolase</keyword>
<keyword evidence="31" id="KW-1185">Reference proteome</keyword>
<dbReference type="InterPro" id="IPR045357">
    <property type="entry name" value="Aminopeptidase_N-like_N"/>
</dbReference>
<dbReference type="GO" id="GO:0005737">
    <property type="term" value="C:cytoplasm"/>
    <property type="evidence" value="ECO:0007669"/>
    <property type="project" value="TreeGrafter"/>
</dbReference>
<dbReference type="Pfam" id="PF01433">
    <property type="entry name" value="Peptidase_M1"/>
    <property type="match status" value="3"/>
</dbReference>
<dbReference type="RefSeq" id="XP_026297457.1">
    <property type="nucleotide sequence ID" value="XM_026441672.1"/>
</dbReference>
<feature type="chain" id="PRO_5044660941" description="Aminopeptidase N" evidence="26">
    <location>
        <begin position="25"/>
        <end position="2685"/>
    </location>
</feature>
<evidence type="ECO:0000256" key="22">
    <source>
        <dbReference type="PIRSR" id="PIRSR634016-1"/>
    </source>
</evidence>
<keyword evidence="7" id="KW-1003">Cell membrane</keyword>
<keyword evidence="32 33" id="KW-0031">Aminopeptidase</keyword>
<dbReference type="EnsemblMetazoa" id="XM_016913022">
    <property type="protein sequence ID" value="XP_016768511"/>
    <property type="gene ID" value="LOC409619"/>
</dbReference>
<dbReference type="GO" id="GO:0008270">
    <property type="term" value="F:zinc ion binding"/>
    <property type="evidence" value="ECO:0007669"/>
    <property type="project" value="InterPro"/>
</dbReference>
<evidence type="ECO:0000259" key="28">
    <source>
        <dbReference type="Pfam" id="PF11838"/>
    </source>
</evidence>
<evidence type="ECO:0000256" key="23">
    <source>
        <dbReference type="PIRSR" id="PIRSR634016-3"/>
    </source>
</evidence>
<keyword evidence="11 23" id="KW-0479">Metal-binding</keyword>
<comment type="catalytic activity">
    <reaction evidence="1">
        <text>Release of an N-terminal amino acid, Xaa-|-Yaa- from a peptide, amide or arylamide. Xaa is preferably Ala, but may be most amino acids including Pro (slow action). When a terminal hydrophobic residue is followed by a prolyl residue, the two may be released as an intact Xaa-Pro dipeptide.</text>
        <dbReference type="EC" id="3.4.11.2"/>
    </reaction>
</comment>
<dbReference type="InterPro" id="IPR001930">
    <property type="entry name" value="Peptidase_M1"/>
</dbReference>
<dbReference type="EC" id="3.4.11.2" evidence="5"/>
<dbReference type="Gene3D" id="1.25.50.20">
    <property type="match status" value="3"/>
</dbReference>
<feature type="binding site" evidence="23">
    <location>
        <position position="333"/>
    </location>
    <ligand>
        <name>Zn(2+)</name>
        <dbReference type="ChEBI" id="CHEBI:29105"/>
        <note>catalytic</note>
    </ligand>
</feature>
<dbReference type="InterPro" id="IPR042097">
    <property type="entry name" value="Aminopeptidase_N-like_N_sf"/>
</dbReference>
<evidence type="ECO:0000256" key="26">
    <source>
        <dbReference type="SAM" id="SignalP"/>
    </source>
</evidence>
<evidence type="ECO:0000256" key="3">
    <source>
        <dbReference type="ARBA" id="ARBA00004609"/>
    </source>
</evidence>
<feature type="domain" description="Peptidase M1 membrane alanine aminopeptidase" evidence="27">
    <location>
        <begin position="1138"/>
        <end position="1360"/>
    </location>
</feature>
<feature type="domain" description="Aminopeptidase N-like N-terminal" evidence="29">
    <location>
        <begin position="41"/>
        <end position="224"/>
    </location>
</feature>
<feature type="site" description="Transition state stabilizer" evidence="24">
    <location>
        <position position="415"/>
    </location>
</feature>
<dbReference type="InterPro" id="IPR034016">
    <property type="entry name" value="M1_APN-typ"/>
</dbReference>
<evidence type="ECO:0000259" key="29">
    <source>
        <dbReference type="Pfam" id="PF17900"/>
    </source>
</evidence>
<dbReference type="Proteomes" id="UP000005203">
    <property type="component" value="Linkage group LG7"/>
</dbReference>
<dbReference type="EnsemblMetazoa" id="XM_026441672">
    <property type="protein sequence ID" value="XP_026297457"/>
    <property type="gene ID" value="LOC409619"/>
</dbReference>
<evidence type="ECO:0000256" key="15">
    <source>
        <dbReference type="ARBA" id="ARBA00022968"/>
    </source>
</evidence>
<dbReference type="RefSeq" id="XP_016768511.2">
    <property type="nucleotide sequence ID" value="XM_016913022.2"/>
</dbReference>
<evidence type="ECO:0000256" key="21">
    <source>
        <dbReference type="ARBA" id="ARBA00023288"/>
    </source>
</evidence>
<dbReference type="GO" id="GO:0006508">
    <property type="term" value="P:proteolysis"/>
    <property type="evidence" value="ECO:0007669"/>
    <property type="project" value="UniProtKB-KW"/>
</dbReference>
<dbReference type="SUPFAM" id="SSF63737">
    <property type="entry name" value="Leukotriene A4 hydrolase N-terminal domain"/>
    <property type="match status" value="3"/>
</dbReference>
<feature type="domain" description="Peptidase M1 membrane alanine aminopeptidase" evidence="27">
    <location>
        <begin position="2025"/>
        <end position="2235"/>
    </location>
</feature>
<evidence type="ECO:0000313" key="30">
    <source>
        <dbReference type="EnsemblMetazoa" id="XP_026297457"/>
    </source>
</evidence>
<evidence type="ECO:0000313" key="32">
    <source>
        <dbReference type="RefSeq" id="XP_016768511.2"/>
    </source>
</evidence>
<evidence type="ECO:0000256" key="12">
    <source>
        <dbReference type="ARBA" id="ARBA00022729"/>
    </source>
</evidence>
<keyword evidence="16 25" id="KW-1133">Transmembrane helix</keyword>
<dbReference type="Pfam" id="PF11838">
    <property type="entry name" value="ERAP1_C"/>
    <property type="match status" value="3"/>
</dbReference>
<evidence type="ECO:0000256" key="7">
    <source>
        <dbReference type="ARBA" id="ARBA00022475"/>
    </source>
</evidence>
<evidence type="ECO:0000256" key="10">
    <source>
        <dbReference type="ARBA" id="ARBA00022692"/>
    </source>
</evidence>
<evidence type="ECO:0000256" key="25">
    <source>
        <dbReference type="SAM" id="Phobius"/>
    </source>
</evidence>
<keyword evidence="12 26" id="KW-0732">Signal</keyword>
<feature type="binding site" evidence="23">
    <location>
        <position position="352"/>
    </location>
    <ligand>
        <name>Zn(2+)</name>
        <dbReference type="ChEBI" id="CHEBI:29105"/>
        <note>catalytic</note>
    </ligand>
</feature>
<gene>
    <name evidence="32 33" type="primary">LOC409619</name>
</gene>
<dbReference type="GO" id="GO:0042277">
    <property type="term" value="F:peptide binding"/>
    <property type="evidence" value="ECO:0007669"/>
    <property type="project" value="TreeGrafter"/>
</dbReference>
<evidence type="ECO:0000256" key="1">
    <source>
        <dbReference type="ARBA" id="ARBA00000098"/>
    </source>
</evidence>
<dbReference type="FunFam" id="2.60.40.1910:FF:000008">
    <property type="entry name" value="Aminopeptidase"/>
    <property type="match status" value="2"/>
</dbReference>
<dbReference type="InterPro" id="IPR014782">
    <property type="entry name" value="Peptidase_M1_dom"/>
</dbReference>
<dbReference type="FunFam" id="2.60.40.1730:FF:000012">
    <property type="entry name" value="Aminopeptidase N"/>
    <property type="match status" value="3"/>
</dbReference>
<organism evidence="30">
    <name type="scientific">Apis mellifera</name>
    <name type="common">Honeybee</name>
    <dbReference type="NCBI Taxonomy" id="7460"/>
    <lineage>
        <taxon>Eukaryota</taxon>
        <taxon>Metazoa</taxon>
        <taxon>Ecdysozoa</taxon>
        <taxon>Arthropoda</taxon>
        <taxon>Hexapoda</taxon>
        <taxon>Insecta</taxon>
        <taxon>Pterygota</taxon>
        <taxon>Neoptera</taxon>
        <taxon>Endopterygota</taxon>
        <taxon>Hymenoptera</taxon>
        <taxon>Apocrita</taxon>
        <taxon>Aculeata</taxon>
        <taxon>Apoidea</taxon>
        <taxon>Anthophila</taxon>
        <taxon>Apidae</taxon>
        <taxon>Apis</taxon>
    </lineage>
</organism>
<dbReference type="Gene3D" id="1.10.390.10">
    <property type="entry name" value="Neutral Protease Domain 2"/>
    <property type="match status" value="3"/>
</dbReference>
<evidence type="ECO:0000256" key="4">
    <source>
        <dbReference type="ARBA" id="ARBA00010136"/>
    </source>
</evidence>
<dbReference type="Gene3D" id="2.60.40.1730">
    <property type="entry name" value="tricorn interacting facor f3 domain"/>
    <property type="match status" value="3"/>
</dbReference>
<evidence type="ECO:0000259" key="27">
    <source>
        <dbReference type="Pfam" id="PF01433"/>
    </source>
</evidence>
<keyword evidence="15" id="KW-0735">Signal-anchor</keyword>
<evidence type="ECO:0000256" key="2">
    <source>
        <dbReference type="ARBA" id="ARBA00004606"/>
    </source>
</evidence>
<evidence type="ECO:0000256" key="8">
    <source>
        <dbReference type="ARBA" id="ARBA00022622"/>
    </source>
</evidence>
<keyword evidence="20" id="KW-0325">Glycoprotein</keyword>
<feature type="signal peptide" evidence="26">
    <location>
        <begin position="1"/>
        <end position="24"/>
    </location>
</feature>
<evidence type="ECO:0000256" key="5">
    <source>
        <dbReference type="ARBA" id="ARBA00012564"/>
    </source>
</evidence>
<evidence type="ECO:0000256" key="19">
    <source>
        <dbReference type="ARBA" id="ARBA00023157"/>
    </source>
</evidence>
<dbReference type="KEGG" id="ame:409619"/>
<evidence type="ECO:0000256" key="16">
    <source>
        <dbReference type="ARBA" id="ARBA00022989"/>
    </source>
</evidence>
<keyword evidence="8" id="KW-0336">GPI-anchor</keyword>
<keyword evidence="17" id="KW-0482">Metalloprotease</keyword>
<dbReference type="CDD" id="cd09601">
    <property type="entry name" value="M1_APN-Q_like"/>
    <property type="match status" value="3"/>
</dbReference>
<dbReference type="PANTHER" id="PTHR11533">
    <property type="entry name" value="PROTEASE M1 ZINC METALLOPROTEASE"/>
    <property type="match status" value="1"/>
</dbReference>
<evidence type="ECO:0000256" key="24">
    <source>
        <dbReference type="PIRSR" id="PIRSR634016-4"/>
    </source>
</evidence>
<feature type="domain" description="Peptidase M1 membrane alanine aminopeptidase" evidence="27">
    <location>
        <begin position="257"/>
        <end position="483"/>
    </location>
</feature>
<dbReference type="InterPro" id="IPR024571">
    <property type="entry name" value="ERAP1-like_C_dom"/>
</dbReference>
<dbReference type="Gene3D" id="2.60.40.1910">
    <property type="match status" value="3"/>
</dbReference>
<evidence type="ECO:0000256" key="17">
    <source>
        <dbReference type="ARBA" id="ARBA00023049"/>
    </source>
</evidence>
<comment type="subcellular location">
    <subcellularLocation>
        <location evidence="3">Cell membrane</location>
        <topology evidence="3">Lipid-anchor</topology>
        <topology evidence="3">GPI-anchor</topology>
    </subcellularLocation>
    <subcellularLocation>
        <location evidence="2">Membrane</location>
        <topology evidence="2">Single-pass type II membrane protein</topology>
    </subcellularLocation>
</comment>
<dbReference type="PANTHER" id="PTHR11533:SF290">
    <property type="entry name" value="AMINOPEPTIDASE"/>
    <property type="match status" value="1"/>
</dbReference>
<proteinExistence type="inferred from homology"/>
<comment type="similarity">
    <text evidence="4">Belongs to the peptidase M1 family.</text>
</comment>
<evidence type="ECO:0000313" key="31">
    <source>
        <dbReference type="Proteomes" id="UP000005203"/>
    </source>
</evidence>
<name>A0A7M7SP02_APIME</name>
<evidence type="ECO:0000256" key="20">
    <source>
        <dbReference type="ARBA" id="ARBA00023180"/>
    </source>
</evidence>
<sequence>MNLFWNQISTVILLLLFVGQQTEGIDAQQDLDYRLPKTVIPSSYEILLMPELKDDFKFEGRVHINATVRESTNTIILHHEKMEILKLTVTRDKESQEIANTSYNNVTEKYEITLRNELIPGTTVSINIAYRGNLRDDMVGFYRSSYFDSKGTLRWLASTQFQTTHARHAFPCFDEPSFKAKFIVRILRPAEYTCLSNMRLKNSIKLEQNYWDEFEESIPMSTYLVAFVISEFEAVKMKGLENFNVWARPDAIDQAKYALTIGIQGLEYLSNRFQQNYQLPKMDMVAVPDFSAGAMENWGLITYRESRLLYDEPTTSDIAKQNIASVIIHELTHMWFGNMITPEWWSYLWLSEAFARYFQYFATAQVEKTWNMEEQFLVEQHHTAYASDGIETSQPMTRDVKNSSQISSIGDTITYNKGASIVRMMNLIFGSEVFDATLQNYLIDNKQAKVAKPENFWLALQREINRRQKPPYNVSVAPIMTTWTEQPGFPVVTVAINNGVVTLRQQRFLLRNLKSTPTNLTWYIPITWATQENPNFDRINVEYWLQDERDTININESSGWVIFNVQSAGFYRVNYDNESWYRIIKVLNSKNYADIHVLNRAAIVDDLLNLARTGFLPYPTAFDGLQYLKRENNYLPFKAAFSALTYLDQRFSGLDQYHKHLKEFVLFLIEDTYKRVGYVDRPVDDRLTVLLRGELNKWACNYGHKSCVQIFTKMFRNWKQDNMTIDPNQRPVAYCMGIKYGTEEDWDFLWKQYYDSNSATEQSVILEALGCTQNTALLEKYLLYALKNFTESRIRMQDNSAVFAAVYSSSAFGAEFVLNFVEKYQDEMTKFYNGTDTISSILSLASKRFSTQRSVDKFEDLIRNHETELKNNLDSLNNALQISKYELLWAKNYSIPITSWLISFNNDHHESKMEYRLPASLKPTSYEVWIQTDVNELDNFTFSGTVSINAIVEGKTQNITLHSSGLDHSDVLVHVRNETVAISRIEIIEKYDFMVIVLNEELQVGDNVLVKIGFAGHLNEEMRGFYRSSYVDGNNKTRWLAATHMEPVGARKMFPCFDEPALKATFKLKVNVPKNFNAASNMPIDKELNQGERREVSFDKTPKMSTYLFALVVSDFARLNDSIFGVWARRDAIEDGRYALSVMNGLVEFFERSLGIPYQLPKLDMVALPDFVSGAMENWGLLTYKERNVLYNRRLSSTASKQSIINVISHEISHQWFGDLVSPLWWKYLWLNEGFARYFQYFATKNEEPTWSLESQFIVEQLHSAFEADSSPSTHAMTHDVYSPTEIRGIFDSISYAKSASVIRMIEKVLGREEFFQALGNYLKKRQYDVATPEDLFEAFKEKVTNQTIKNLFLAIMNNWTTQPGYPVLYVTLQNDRMELRQDRFFLNPDDKSPRTTWYIPISWTNFNDPNFTDTKPKVWFNVTQDTVQLPSKHLYLLNVQQSGYYRVNYDYKTWQDITDFLKSDKYSTIHEINRAALIDDLLNLGRAGQLNYSVVLNATQYLVNETNYIPWRAFFNGLTYVQKQLEQKDNYNAFVRYVTSLLTPIYNKLGFKDKSKDDHVTLLFRSHVRKWACKFNVTDCKEQALSHFDASNNGATLEANIRSVSYCTVAEQNDRQLWNRLWELYTQSTFSAVKSVILQSLPCATEDVLLKDLLQKAITKDSGIRFEDRSSVFTSVINSSPEGVESVIDFVRENYDKIYEQVSNVNGIVNAIGKKVFTNELYAKYVELVNLLEEKGSLKNARGYVDNALRELKWNQNNVPKIYQWLEENYPSGNYRLPKLFSPLRYDITLSPYFEERNFTFDGNVKIDMKPRSNYVSRIVIHSNKLDIKNVSVYETNSVTKVKNSLRVSGVIQNTDTQMLTIFLDAYVSFDIVTLQIDFVGKLNDNMEGFYRSYYTDSKGNIRWLATTHFEPIYARQAFPCFDEPAFKAKFTIRIERYKEVYNTLSNMPRLETQITDKADRVVDTFDETPLMSTYLVAFVVSDFKSVKEIGEKVNVWGRPDIVSKGELAETVATTVLESLFMETGHAYDLPKLDLIGIPDFSMGAMENWGLVTFREYGLFYDKNVTSSKYEDYIITIIAHELAHMMFGNLVTCDWWDYIWLNEGFAEFMQWRLANSFRSFYGYNDMFVVDELQVAMQNDASESTHPMINPVSKPADISKIFDSVTYGKSSSVIRMIQKSLKPGTFQRAVNLYLTERRFNTSTPNDLWSAFDKAIKETNDLGDWQIDMKTLMHGWTNERGYPVVYATLKANTITLTQKSFNTKEIIDDFYIPITMTTASQTDFETTWTNIWLNSEPRTLRHPNPSEWFVMNVQQSGYYRVNYDVDSWTKLIDALNETDHGTIDVTNRAQIIDDLLNLARAGHVDYEIALNGTTYLWNEKYYIPWKAFFNGLNFILQRYQGRKGEDLVKRYALMLANGMYEKIGFVDDETESHSDHLSRDLILTWMCKLGHKNCVNTSVELFANWMKKGNSISPNARAAVYCTAIREGNQEKWEFLWEKYRSANFASEKKIILDALGCSSDKETLNSYLRIALNQSSIRKQDINAVFASVYNSGEFGVDTIIDFLINNYEMLHDYYDNWEGVQDLISKLAPKISTQNQLAKLKELNTKENVDVSIITSSIDSTIEIAVENMKWYEKYSEQINAWCNHTIRRMQPDDGNAATSIVPNNLAITFVTVFSLFGYLLLNQ</sequence>
<dbReference type="GO" id="GO:0043171">
    <property type="term" value="P:peptide catabolic process"/>
    <property type="evidence" value="ECO:0007669"/>
    <property type="project" value="TreeGrafter"/>
</dbReference>
<comment type="cofactor">
    <cofactor evidence="23">
        <name>Zn(2+)</name>
        <dbReference type="ChEBI" id="CHEBI:29105"/>
    </cofactor>
    <text evidence="23">Binds 1 zinc ion per subunit.</text>
</comment>
<evidence type="ECO:0000256" key="11">
    <source>
        <dbReference type="ARBA" id="ARBA00022723"/>
    </source>
</evidence>
<evidence type="ECO:0000256" key="9">
    <source>
        <dbReference type="ARBA" id="ARBA00022670"/>
    </source>
</evidence>
<feature type="active site" description="Proton acceptor" evidence="22">
    <location>
        <position position="330"/>
    </location>
</feature>
<dbReference type="InterPro" id="IPR027268">
    <property type="entry name" value="Peptidase_M4/M1_CTD_sf"/>
</dbReference>
<evidence type="ECO:0000256" key="18">
    <source>
        <dbReference type="ARBA" id="ARBA00023136"/>
    </source>
</evidence>
<protein>
    <recommendedName>
        <fullName evidence="6">Aminopeptidase N</fullName>
        <ecNumber evidence="5">3.4.11.2</ecNumber>
    </recommendedName>
</protein>
<keyword evidence="18 25" id="KW-0472">Membrane</keyword>
<keyword evidence="9" id="KW-0645">Protease</keyword>
<dbReference type="Pfam" id="PF17900">
    <property type="entry name" value="Peptidase_M1_N"/>
    <property type="match status" value="3"/>
</dbReference>
<dbReference type="GO" id="GO:0005886">
    <property type="term" value="C:plasma membrane"/>
    <property type="evidence" value="ECO:0007669"/>
    <property type="project" value="UniProtKB-SubCell"/>
</dbReference>
<dbReference type="InterPro" id="IPR050344">
    <property type="entry name" value="Peptidase_M1_aminopeptidases"/>
</dbReference>
<feature type="binding site" evidence="23">
    <location>
        <position position="329"/>
    </location>
    <ligand>
        <name>Zn(2+)</name>
        <dbReference type="ChEBI" id="CHEBI:29105"/>
        <note>catalytic</note>
    </ligand>
</feature>
<accession>A0A8B7KK70</accession>
<dbReference type="FunFam" id="1.25.50.20:FF:000001">
    <property type="entry name" value="Aminopeptidase"/>
    <property type="match status" value="3"/>
</dbReference>
<keyword evidence="14 23" id="KW-0862">Zinc</keyword>
<evidence type="ECO:0000256" key="13">
    <source>
        <dbReference type="ARBA" id="ARBA00022801"/>
    </source>
</evidence>
<evidence type="ECO:0000256" key="6">
    <source>
        <dbReference type="ARBA" id="ARBA00015611"/>
    </source>
</evidence>
<feature type="domain" description="Aminopeptidase N-like N-terminal" evidence="29">
    <location>
        <begin position="922"/>
        <end position="1108"/>
    </location>
</feature>
<dbReference type="GO" id="GO:0005615">
    <property type="term" value="C:extracellular space"/>
    <property type="evidence" value="ECO:0007669"/>
    <property type="project" value="TreeGrafter"/>
</dbReference>
<keyword evidence="10 25" id="KW-0812">Transmembrane</keyword>
<accession>A0A8B8H0F2</accession>
<keyword evidence="21" id="KW-0449">Lipoprotein</keyword>
<dbReference type="SUPFAM" id="SSF55486">
    <property type="entry name" value="Metalloproteases ('zincins'), catalytic domain"/>
    <property type="match status" value="3"/>
</dbReference>
<dbReference type="PRINTS" id="PR00756">
    <property type="entry name" value="ALADIPTASE"/>
</dbReference>
<dbReference type="GO" id="GO:0070006">
    <property type="term" value="F:metalloaminopeptidase activity"/>
    <property type="evidence" value="ECO:0007669"/>
    <property type="project" value="TreeGrafter"/>
</dbReference>
<feature type="domain" description="ERAP1-like C-terminal" evidence="28">
    <location>
        <begin position="560"/>
        <end position="867"/>
    </location>
</feature>
<dbReference type="GO" id="GO:0098552">
    <property type="term" value="C:side of membrane"/>
    <property type="evidence" value="ECO:0007669"/>
    <property type="project" value="UniProtKB-KW"/>
</dbReference>
<reference evidence="30" key="1">
    <citation type="submission" date="2021-01" db="UniProtKB">
        <authorList>
            <consortium name="EnsemblMetazoa"/>
        </authorList>
    </citation>
    <scope>IDENTIFICATION</scope>
    <source>
        <strain evidence="30">DH4</strain>
    </source>
</reference>
<feature type="domain" description="ERAP1-like C-terminal" evidence="28">
    <location>
        <begin position="1435"/>
        <end position="1728"/>
    </location>
</feature>
<feature type="transmembrane region" description="Helical" evidence="25">
    <location>
        <begin position="2667"/>
        <end position="2683"/>
    </location>
</feature>
<feature type="domain" description="ERAP1-like C-terminal" evidence="28">
    <location>
        <begin position="2307"/>
        <end position="2621"/>
    </location>
</feature>
<accession>A0A7M7SP02</accession>
<reference evidence="32 33" key="2">
    <citation type="submission" date="2025-04" db="UniProtKB">
        <authorList>
            <consortium name="RefSeq"/>
        </authorList>
    </citation>
    <scope>IDENTIFICATION</scope>
    <source>
        <strain evidence="32 33">DH4</strain>
        <tissue evidence="32 33">Whole body</tissue>
    </source>
</reference>
<evidence type="ECO:0000313" key="33">
    <source>
        <dbReference type="RefSeq" id="XP_026297457.1"/>
    </source>
</evidence>
<keyword evidence="19" id="KW-1015">Disulfide bond</keyword>
<dbReference type="OrthoDB" id="10031169at2759"/>
<evidence type="ECO:0000256" key="14">
    <source>
        <dbReference type="ARBA" id="ARBA00022833"/>
    </source>
</evidence>
<dbReference type="GeneID" id="409619"/>